<dbReference type="Pfam" id="PF17962">
    <property type="entry name" value="bMG6"/>
    <property type="match status" value="1"/>
</dbReference>
<organism evidence="5 6">
    <name type="scientific">Vibrio quintilis</name>
    <dbReference type="NCBI Taxonomy" id="1117707"/>
    <lineage>
        <taxon>Bacteria</taxon>
        <taxon>Pseudomonadati</taxon>
        <taxon>Pseudomonadota</taxon>
        <taxon>Gammaproteobacteria</taxon>
        <taxon>Vibrionales</taxon>
        <taxon>Vibrionaceae</taxon>
        <taxon>Vibrio</taxon>
    </lineage>
</organism>
<dbReference type="Gene3D" id="1.50.10.20">
    <property type="match status" value="1"/>
</dbReference>
<dbReference type="SMART" id="SM01419">
    <property type="entry name" value="Thiol-ester_cl"/>
    <property type="match status" value="1"/>
</dbReference>
<accession>A0A1M7Z041</accession>
<dbReference type="Pfam" id="PF07703">
    <property type="entry name" value="A2M_BRD"/>
    <property type="match status" value="1"/>
</dbReference>
<proteinExistence type="inferred from homology"/>
<dbReference type="Pfam" id="PF00207">
    <property type="entry name" value="A2M"/>
    <property type="match status" value="1"/>
</dbReference>
<dbReference type="STRING" id="1117707.VQ7734_03945"/>
<dbReference type="Pfam" id="PF17973">
    <property type="entry name" value="bMG10"/>
    <property type="match status" value="1"/>
</dbReference>
<dbReference type="InterPro" id="IPR041203">
    <property type="entry name" value="Bact_A2M_MG5"/>
</dbReference>
<dbReference type="InterPro" id="IPR051802">
    <property type="entry name" value="YfhM-like"/>
</dbReference>
<dbReference type="InterPro" id="IPR011626">
    <property type="entry name" value="Alpha-macroglobulin_TED"/>
</dbReference>
<dbReference type="SUPFAM" id="SSF48239">
    <property type="entry name" value="Terpenoid cyclases/Protein prenyltransferases"/>
    <property type="match status" value="1"/>
</dbReference>
<dbReference type="Pfam" id="PF07678">
    <property type="entry name" value="TED_complement"/>
    <property type="match status" value="1"/>
</dbReference>
<evidence type="ECO:0000256" key="1">
    <source>
        <dbReference type="ARBA" id="ARBA00010556"/>
    </source>
</evidence>
<dbReference type="InterPro" id="IPR008930">
    <property type="entry name" value="Terpenoid_cyclase/PrenylTrfase"/>
</dbReference>
<sequence>MGKRICASVVLLLLFISCLAPASAESPKVTFIGPYHHQGKPALIVQFDRQVKTTKVARIFALEGNKDNLQEVKQTGRWFFNAAHTAVIFDQVKVSQRYRIRLLPQIKTNGDTDREKDVTVYERQPQVHLIGRGPVVPAKGSRTVPVSVVNAKQLTVEVLKVQKPARLLSHIYYSSGTDTWALGRQQKNYQAVTTLSFDVPDAEINQDIRTAIQLPETLENGWYILLIKITGDVYQSNQVIAHVLLTDMGIQAKVFQNQLSVLLNSFSGTTKITDAHVSILRDDKRIKLGMMKSSQHAFSYQARKGDILVIRQGKQMSVLPLKEVPLDLSDFQVTGRDWQQTEAFVYSNRTLFKPGDMLPLNIVLRDQDGQLLEKQRLYVEYRQPDGNVAGARWLDPINQTDGFYQDRFSIPTSAPLGKWTAYIKSNKNAQRAINQFTFNVSEFVPERMDMAVDIAKGQQNKIESLPVSVDGQYLFGAPAAGNQVNLSAYYQVRHHFDGAYHDFFVGQPFRIRSWKDLPELKPFKLDDKGHHQLELPLIKQLLLKAPVVAKFNFELLETGGASIQRNKSLMLWTGQSLPGIRPQTDEINAFTQARFDIGLLSGTGKLLQSGRIQYLLERNRGGYYWTYTEADGWQLEHDNDWQPVQSGIVEVQKGKTTPLAVDVEWGRYRLILNHQKDQVTRYEFRAGWDDSDGQLKPVKPDQLTMTLDKKAYQDGEQVQVTVNTDVAGELHLALESDKVEWHQEQHIQQGEHRFSVPLNQLTRHDLYLSATLISAGHGNPRRLFAVLPVRLDRKSRRLAVEIEPLPTLLPSQGADIVVRLKHPVKQPTWVTLSLVDKGIINLSRYRVPDIHAWFFDQRRYHADVIDLYSRLYQQRPDSFLTHRYGGDTELSANAHLDQTVEAKTITLMSRPVAFDNDGKAIIHVDIPDYNGQAQVVAMAFNPNHFGQAVTDVKIASPIVSELAVPRFLTPGDTSQTLLEVFNQTEVEQNITADLTFSSPLSAKQPTRKTFRLSPGERDSVAMNYRIGMIQNPVEMASLSLTIHAQGADGKTYGQQRSWQVPVRLEQPFISRQTLKTLPAKTKDNSSGFPQQKLTEAFWQGLSYQQPGPARLTYSHAPQLGIAEYADHLFGYPYGCAEQTTSKAAPWLLNDSSLESLKKKAAKGRSEQQMLKKAVTRLATMQKGNGSFALWDKHGRERPWVSVYVTEFLIQADQQFPGLVPEKMLKKAQANIARYPQKSSLDATRYYAAWVNARMKQLDYSTLWQLSNVAEKHQLNSPLSAAYLGAAWLLQGSKEKGEKFLLQSEWLKQQSRYADYDYGTQLRDQARILVLLSELEKVIKFSTELSDYRNRLAKKVMIRATRDSYLSTQERIALVQAGIALKALNQKPVELILEHDGHRRRLQTTGSGSVTAMSGDIVKNPNPDPLFVQVTTTGLASPESLHSVIEAKTVQREYLRGNGQAYHGEPLKMGEKLIVTVSYKLKEHIRNAMIVEYLPTGFVLENPARTNSEDLIRRAGLKPSSHAETVEYRNDRLMAALDMNSYETYRFNYVIRAETPGKAKVPALYMEDMYHPEWFIYQPSSLQTLTIKSQ</sequence>
<feature type="signal peptide" evidence="2">
    <location>
        <begin position="1"/>
        <end position="22"/>
    </location>
</feature>
<dbReference type="InterPro" id="IPR041462">
    <property type="entry name" value="Bact_A2M_MG6"/>
</dbReference>
<dbReference type="RefSeq" id="WP_073585622.1">
    <property type="nucleotide sequence ID" value="NZ_AP024898.1"/>
</dbReference>
<dbReference type="InterPro" id="IPR011625">
    <property type="entry name" value="A2M_N_BRD"/>
</dbReference>
<name>A0A1M7Z041_9VIBR</name>
<dbReference type="PROSITE" id="PS51257">
    <property type="entry name" value="PROKAR_LIPOPROTEIN"/>
    <property type="match status" value="1"/>
</dbReference>
<keyword evidence="2" id="KW-0732">Signal</keyword>
<dbReference type="CDD" id="cd02891">
    <property type="entry name" value="A2M_like"/>
    <property type="match status" value="1"/>
</dbReference>
<comment type="similarity">
    <text evidence="1">Belongs to the protease inhibitor I39 (alpha-2-macroglobulin) family. Bacterial alpha-2-macroglobulin subfamily.</text>
</comment>
<dbReference type="EMBL" id="FRFG01000057">
    <property type="protein sequence ID" value="SHO58175.1"/>
    <property type="molecule type" value="Genomic_DNA"/>
</dbReference>
<protein>
    <submittedName>
        <fullName evidence="5">MG2 domain protein</fullName>
    </submittedName>
</protein>
<evidence type="ECO:0000259" key="3">
    <source>
        <dbReference type="SMART" id="SM01359"/>
    </source>
</evidence>
<dbReference type="InterPro" id="IPR047565">
    <property type="entry name" value="Alpha-macroglob_thiol-ester_cl"/>
</dbReference>
<feature type="chain" id="PRO_5013201248" evidence="2">
    <location>
        <begin position="23"/>
        <end position="1589"/>
    </location>
</feature>
<dbReference type="InterPro" id="IPR002890">
    <property type="entry name" value="MG2"/>
</dbReference>
<dbReference type="InterPro" id="IPR041246">
    <property type="entry name" value="Bact_MG10"/>
</dbReference>
<evidence type="ECO:0000313" key="5">
    <source>
        <dbReference type="EMBL" id="SHO58175.1"/>
    </source>
</evidence>
<keyword evidence="6" id="KW-1185">Reference proteome</keyword>
<feature type="domain" description="Alpha-2-macroglobulin bait region" evidence="3">
    <location>
        <begin position="703"/>
        <end position="842"/>
    </location>
</feature>
<feature type="domain" description="Alpha-2-macroglobulin" evidence="4">
    <location>
        <begin position="906"/>
        <end position="994"/>
    </location>
</feature>
<evidence type="ECO:0000313" key="6">
    <source>
        <dbReference type="Proteomes" id="UP000184600"/>
    </source>
</evidence>
<dbReference type="SMART" id="SM01359">
    <property type="entry name" value="A2M_N_2"/>
    <property type="match status" value="1"/>
</dbReference>
<evidence type="ECO:0000259" key="4">
    <source>
        <dbReference type="SMART" id="SM01360"/>
    </source>
</evidence>
<dbReference type="InterPro" id="IPR001599">
    <property type="entry name" value="Macroglobln_a2"/>
</dbReference>
<dbReference type="GO" id="GO:0005615">
    <property type="term" value="C:extracellular space"/>
    <property type="evidence" value="ECO:0007669"/>
    <property type="project" value="InterPro"/>
</dbReference>
<gene>
    <name evidence="5" type="ORF">VQ7734_03945</name>
</gene>
<dbReference type="Pfam" id="PF01835">
    <property type="entry name" value="MG2"/>
    <property type="match status" value="1"/>
</dbReference>
<dbReference type="PANTHER" id="PTHR40094:SF1">
    <property type="entry name" value="UBIQUITIN DOMAIN-CONTAINING PROTEIN"/>
    <property type="match status" value="1"/>
</dbReference>
<dbReference type="PANTHER" id="PTHR40094">
    <property type="entry name" value="ALPHA-2-MACROGLOBULIN HOMOLOG"/>
    <property type="match status" value="1"/>
</dbReference>
<reference evidence="6" key="1">
    <citation type="submission" date="2016-12" db="EMBL/GenBank/DDBJ databases">
        <authorList>
            <person name="Rodrigo-Torres L."/>
            <person name="Arahal R.D."/>
            <person name="Lucena T."/>
        </authorList>
    </citation>
    <scope>NUCLEOTIDE SEQUENCE [LARGE SCALE GENOMIC DNA]</scope>
</reference>
<dbReference type="Proteomes" id="UP000184600">
    <property type="component" value="Unassembled WGS sequence"/>
</dbReference>
<dbReference type="GO" id="GO:0004866">
    <property type="term" value="F:endopeptidase inhibitor activity"/>
    <property type="evidence" value="ECO:0007669"/>
    <property type="project" value="InterPro"/>
</dbReference>
<dbReference type="OrthoDB" id="9767116at2"/>
<evidence type="ECO:0000256" key="2">
    <source>
        <dbReference type="SAM" id="SignalP"/>
    </source>
</evidence>
<dbReference type="SMART" id="SM01360">
    <property type="entry name" value="A2M"/>
    <property type="match status" value="1"/>
</dbReference>
<dbReference type="Gene3D" id="2.60.40.1930">
    <property type="match status" value="1"/>
</dbReference>
<dbReference type="Pfam" id="PF17972">
    <property type="entry name" value="bMG5"/>
    <property type="match status" value="1"/>
</dbReference>